<dbReference type="Gene3D" id="1.10.10.1130">
    <property type="entry name" value="Uncharacterised protein PF10982, DUF2789"/>
    <property type="match status" value="1"/>
</dbReference>
<protein>
    <recommendedName>
        <fullName evidence="3">DUF2789 domain-containing protein</fullName>
    </recommendedName>
</protein>
<sequence>MMTSDPTMTNLFLQLGLDEKAEAIDAFIQSHQLPTDVGLVEAPFWNDSQRQFLAEQWKADAPWALTVDQLSEALHAEAVRVRTDLEMSQADAG</sequence>
<dbReference type="Pfam" id="PF10982">
    <property type="entry name" value="DUF2789"/>
    <property type="match status" value="1"/>
</dbReference>
<dbReference type="Proteomes" id="UP000199119">
    <property type="component" value="Unassembled WGS sequence"/>
</dbReference>
<dbReference type="AlphaFoldDB" id="A0A1I2DA00"/>
<dbReference type="InterPro" id="IPR021250">
    <property type="entry name" value="DUF2789"/>
</dbReference>
<reference evidence="2" key="1">
    <citation type="submission" date="2016-10" db="EMBL/GenBank/DDBJ databases">
        <authorList>
            <person name="Varghese N."/>
            <person name="Submissions S."/>
        </authorList>
    </citation>
    <scope>NUCLEOTIDE SEQUENCE [LARGE SCALE GENOMIC DNA]</scope>
    <source>
        <strain evidence="2">DSM 27981</strain>
    </source>
</reference>
<proteinExistence type="predicted"/>
<dbReference type="InterPro" id="IPR038086">
    <property type="entry name" value="DUF2789_sf"/>
</dbReference>
<accession>A0A1I2DA00</accession>
<dbReference type="STRING" id="1177982.SAMN04489711_10550"/>
<evidence type="ECO:0000313" key="1">
    <source>
        <dbReference type="EMBL" id="SFE76963.1"/>
    </source>
</evidence>
<dbReference type="EMBL" id="FONX01000005">
    <property type="protein sequence ID" value="SFE76963.1"/>
    <property type="molecule type" value="Genomic_DNA"/>
</dbReference>
<evidence type="ECO:0000313" key="2">
    <source>
        <dbReference type="Proteomes" id="UP000199119"/>
    </source>
</evidence>
<organism evidence="1 2">
    <name type="scientific">Paracidovorax wautersii</name>
    <dbReference type="NCBI Taxonomy" id="1177982"/>
    <lineage>
        <taxon>Bacteria</taxon>
        <taxon>Pseudomonadati</taxon>
        <taxon>Pseudomonadota</taxon>
        <taxon>Betaproteobacteria</taxon>
        <taxon>Burkholderiales</taxon>
        <taxon>Comamonadaceae</taxon>
        <taxon>Paracidovorax</taxon>
    </lineage>
</organism>
<name>A0A1I2DA00_9BURK</name>
<evidence type="ECO:0008006" key="3">
    <source>
        <dbReference type="Google" id="ProtNLM"/>
    </source>
</evidence>
<keyword evidence="2" id="KW-1185">Reference proteome</keyword>
<dbReference type="RefSeq" id="WP_092939301.1">
    <property type="nucleotide sequence ID" value="NZ_FONX01000005.1"/>
</dbReference>
<dbReference type="OrthoDB" id="5828847at2"/>
<gene>
    <name evidence="1" type="ORF">SAMN04489711_10550</name>
</gene>